<dbReference type="EMBL" id="LUCM01000299">
    <property type="protein sequence ID" value="KAA0200773.1"/>
    <property type="molecule type" value="Genomic_DNA"/>
</dbReference>
<evidence type="ECO:0000256" key="1">
    <source>
        <dbReference type="SAM" id="MobiDB-lite"/>
    </source>
</evidence>
<feature type="region of interest" description="Disordered" evidence="1">
    <location>
        <begin position="792"/>
        <end position="831"/>
    </location>
</feature>
<feature type="region of interest" description="Disordered" evidence="1">
    <location>
        <begin position="442"/>
        <end position="467"/>
    </location>
</feature>
<protein>
    <submittedName>
        <fullName evidence="2">Uncharacterized protein</fullName>
    </submittedName>
</protein>
<feature type="compositionally biased region" description="Polar residues" evidence="1">
    <location>
        <begin position="585"/>
        <end position="599"/>
    </location>
</feature>
<name>A0A8E0S4G5_9TREM</name>
<feature type="compositionally biased region" description="Polar residues" evidence="1">
    <location>
        <begin position="84"/>
        <end position="109"/>
    </location>
</feature>
<reference evidence="2" key="1">
    <citation type="submission" date="2019-05" db="EMBL/GenBank/DDBJ databases">
        <title>Annotation for the trematode Fasciolopsis buski.</title>
        <authorList>
            <person name="Choi Y.-J."/>
        </authorList>
    </citation>
    <scope>NUCLEOTIDE SEQUENCE</scope>
    <source>
        <strain evidence="2">HT</strain>
        <tissue evidence="2">Whole worm</tissue>
    </source>
</reference>
<evidence type="ECO:0000313" key="2">
    <source>
        <dbReference type="EMBL" id="KAA0200773.1"/>
    </source>
</evidence>
<feature type="compositionally biased region" description="Low complexity" evidence="1">
    <location>
        <begin position="975"/>
        <end position="990"/>
    </location>
</feature>
<feature type="region of interest" description="Disordered" evidence="1">
    <location>
        <begin position="84"/>
        <end position="120"/>
    </location>
</feature>
<feature type="region of interest" description="Disordered" evidence="1">
    <location>
        <begin position="583"/>
        <end position="620"/>
    </location>
</feature>
<evidence type="ECO:0000313" key="3">
    <source>
        <dbReference type="Proteomes" id="UP000728185"/>
    </source>
</evidence>
<feature type="compositionally biased region" description="Polar residues" evidence="1">
    <location>
        <begin position="792"/>
        <end position="801"/>
    </location>
</feature>
<organism evidence="2 3">
    <name type="scientific">Fasciolopsis buskii</name>
    <dbReference type="NCBI Taxonomy" id="27845"/>
    <lineage>
        <taxon>Eukaryota</taxon>
        <taxon>Metazoa</taxon>
        <taxon>Spiralia</taxon>
        <taxon>Lophotrochozoa</taxon>
        <taxon>Platyhelminthes</taxon>
        <taxon>Trematoda</taxon>
        <taxon>Digenea</taxon>
        <taxon>Plagiorchiida</taxon>
        <taxon>Echinostomata</taxon>
        <taxon>Echinostomatoidea</taxon>
        <taxon>Fasciolidae</taxon>
        <taxon>Fasciolopsis</taxon>
    </lineage>
</organism>
<dbReference type="AlphaFoldDB" id="A0A8E0S4G5"/>
<accession>A0A8E0S4G5</accession>
<feature type="compositionally biased region" description="Low complexity" evidence="1">
    <location>
        <begin position="447"/>
        <end position="462"/>
    </location>
</feature>
<dbReference type="OrthoDB" id="2347980at2759"/>
<gene>
    <name evidence="2" type="ORF">FBUS_00912</name>
</gene>
<proteinExistence type="predicted"/>
<keyword evidence="3" id="KW-1185">Reference proteome</keyword>
<feature type="compositionally biased region" description="Polar residues" evidence="1">
    <location>
        <begin position="607"/>
        <end position="620"/>
    </location>
</feature>
<sequence>MQLSNSANNRLSFFLLKLSAKDSSSNPDPGPMSYMSLVSSLAEQSCLPCEHGEQRYPCCNPWLLLSTQSKMKGTEMSRTTVDLIPNSSGDFSTMGGSIVGSTDKTSSNSRRPRADHPRSSKCDLCHLTAAVHATSQPMDQLASRNLGFGPVDLDELVRKLHRHGLLEHLRPAYMLNSIPLGLAALILQYQLGTSAGAFSGPLCKQRLGSSLSFGLNHSGAPSFDIQPALSPSDDGAPSGKSARFARWFPLLTTSMRLLRPTADQVNKEASSSSVHPLLGMKIGSGPLANCPSCSPAQLCAHTVWTRLETNQQSSTNSVLPCDCHWALQDVKDMAHGKRDEAFWPSASGSAALLDAVSPRLYVPFMDEIRATLISKAPVPFSRSDLDVLRFTSDANPPDQPRCTCVHLLSTLVDHITPTPMDFDSWAASLGVWHFSSTDVKESSGPVSSDPKNPSPSKAPNNEKNTRVSLTIPQLGRDVRSCCQNQCKEFADCLLSTSQWVALLTRYVDLVNKFIAQNLSASVFVRNRQLARLLRLHALREQGLPDSLDSLFACRINEHFLLMHPTNSSRTVSESSQAISIGPSESVKSWSVPNLPQSGEMNKKQLKANDQASQTESFPPLSSLTEWKNSSAAVATVQECCILCPIPLGNNAIPVANTATTTNSVLPTVPQSVACTVCDAMDNVTAIHESKSPVPFAMENSLEAPDRLFHSYLGTHPTSAVNQRRNTTQSRLSFSRDFREVAHPTPSTLIVPHAVSVSPWKSSSTHTISGPLVSCAAVNYPHPDVFHTTIHHSLSGRNTARSNKSKDAPNATSHNNKKRHKLPHTRPLSAGGIRDTNIVSATRPQIAKNRCTTDFDCAYCTQLAQRATPGLDPCAISLAVLSDEEVDEFVLSTNRRYLQKGASQILHGAVPRNYWTTAMASYYQPQENSDHYCYYYTTGSYHCQQVPVTQKEPRLRVPDSDSQVGLVPSMTSSCSSYQSSSCLSGLSKSFSDVSDTS</sequence>
<comment type="caution">
    <text evidence="2">The sequence shown here is derived from an EMBL/GenBank/DDBJ whole genome shotgun (WGS) entry which is preliminary data.</text>
</comment>
<dbReference type="Proteomes" id="UP000728185">
    <property type="component" value="Unassembled WGS sequence"/>
</dbReference>
<feature type="region of interest" description="Disordered" evidence="1">
    <location>
        <begin position="975"/>
        <end position="996"/>
    </location>
</feature>
<feature type="compositionally biased region" description="Basic residues" evidence="1">
    <location>
        <begin position="814"/>
        <end position="823"/>
    </location>
</feature>